<dbReference type="InterPro" id="IPR029063">
    <property type="entry name" value="SAM-dependent_MTases_sf"/>
</dbReference>
<dbReference type="InterPro" id="IPR013216">
    <property type="entry name" value="Methyltransf_11"/>
</dbReference>
<name>A0A6V8P895_9ACTN</name>
<proteinExistence type="predicted"/>
<dbReference type="SUPFAM" id="SSF53335">
    <property type="entry name" value="S-adenosyl-L-methionine-dependent methyltransferases"/>
    <property type="match status" value="1"/>
</dbReference>
<reference evidence="2 3" key="1">
    <citation type="journal article" date="2020" name="Front. Microbiol.">
        <title>Single-cell genomics of novel Actinobacteria with the Wood-Ljungdahl pathway discovered in a serpentinizing system.</title>
        <authorList>
            <person name="Merino N."/>
            <person name="Kawai M."/>
            <person name="Boyd E.S."/>
            <person name="Colman D.R."/>
            <person name="McGlynn S.E."/>
            <person name="Nealson K.H."/>
            <person name="Kurokawa K."/>
            <person name="Hongoh Y."/>
        </authorList>
    </citation>
    <scope>NUCLEOTIDE SEQUENCE [LARGE SCALE GENOMIC DNA]</scope>
    <source>
        <strain evidence="2 3">S33</strain>
    </source>
</reference>
<dbReference type="GO" id="GO:0008757">
    <property type="term" value="F:S-adenosylmethionine-dependent methyltransferase activity"/>
    <property type="evidence" value="ECO:0007669"/>
    <property type="project" value="InterPro"/>
</dbReference>
<evidence type="ECO:0000259" key="1">
    <source>
        <dbReference type="Pfam" id="PF08241"/>
    </source>
</evidence>
<feature type="non-terminal residue" evidence="2">
    <location>
        <position position="102"/>
    </location>
</feature>
<comment type="caution">
    <text evidence="2">The sequence shown here is derived from an EMBL/GenBank/DDBJ whole genome shotgun (WGS) entry which is preliminary data.</text>
</comment>
<dbReference type="Pfam" id="PF08241">
    <property type="entry name" value="Methyltransf_11"/>
    <property type="match status" value="1"/>
</dbReference>
<organism evidence="2 3">
    <name type="scientific">Candidatus Hakubella thermalkaliphila</name>
    <dbReference type="NCBI Taxonomy" id="2754717"/>
    <lineage>
        <taxon>Bacteria</taxon>
        <taxon>Bacillati</taxon>
        <taxon>Actinomycetota</taxon>
        <taxon>Actinomycetota incertae sedis</taxon>
        <taxon>Candidatus Hakubellales</taxon>
        <taxon>Candidatus Hakubellaceae</taxon>
        <taxon>Candidatus Hakubella</taxon>
    </lineage>
</organism>
<protein>
    <recommendedName>
        <fullName evidence="1">Methyltransferase type 11 domain-containing protein</fullName>
    </recommendedName>
</protein>
<keyword evidence="3" id="KW-1185">Reference proteome</keyword>
<evidence type="ECO:0000313" key="2">
    <source>
        <dbReference type="EMBL" id="GFP28280.1"/>
    </source>
</evidence>
<gene>
    <name evidence="2" type="ORF">HKBW3S33_01695</name>
</gene>
<evidence type="ECO:0000313" key="3">
    <source>
        <dbReference type="Proteomes" id="UP000591948"/>
    </source>
</evidence>
<dbReference type="RefSeq" id="WP_176233735.1">
    <property type="nucleotide sequence ID" value="NZ_BLRY01000163.1"/>
</dbReference>
<dbReference type="Gene3D" id="3.40.50.150">
    <property type="entry name" value="Vaccinia Virus protein VP39"/>
    <property type="match status" value="1"/>
</dbReference>
<sequence>MGDLIRLNLGCGQVRLPGFIGVDNNPNATAADIVHDLNCFPYPFADNSVGEVIMNHVLEHLDSPIKLLIELYRICADGAKIRACNKIKLTFCTGHAKIKAWR</sequence>
<feature type="domain" description="Methyltransferase type 11" evidence="1">
    <location>
        <begin position="35"/>
        <end position="80"/>
    </location>
</feature>
<dbReference type="EMBL" id="BLRY01000163">
    <property type="protein sequence ID" value="GFP28280.1"/>
    <property type="molecule type" value="Genomic_DNA"/>
</dbReference>
<accession>A0A6V8P895</accession>
<dbReference type="Proteomes" id="UP000591948">
    <property type="component" value="Unassembled WGS sequence"/>
</dbReference>
<dbReference type="AlphaFoldDB" id="A0A6V8P895"/>